<evidence type="ECO:0000256" key="4">
    <source>
        <dbReference type="ARBA" id="ARBA00022692"/>
    </source>
</evidence>
<dbReference type="InterPro" id="IPR058533">
    <property type="entry name" value="Cation_efflux_TM"/>
</dbReference>
<evidence type="ECO:0000259" key="10">
    <source>
        <dbReference type="Pfam" id="PF16916"/>
    </source>
</evidence>
<dbReference type="GO" id="GO:0008324">
    <property type="term" value="F:monoatomic cation transmembrane transporter activity"/>
    <property type="evidence" value="ECO:0007669"/>
    <property type="project" value="InterPro"/>
</dbReference>
<evidence type="ECO:0000313" key="12">
    <source>
        <dbReference type="Proteomes" id="UP000718281"/>
    </source>
</evidence>
<evidence type="ECO:0000256" key="1">
    <source>
        <dbReference type="ARBA" id="ARBA00004141"/>
    </source>
</evidence>
<dbReference type="Pfam" id="PF01545">
    <property type="entry name" value="Cation_efflux"/>
    <property type="match status" value="1"/>
</dbReference>
<feature type="transmembrane region" description="Helical" evidence="8">
    <location>
        <begin position="85"/>
        <end position="108"/>
    </location>
</feature>
<dbReference type="NCBIfam" id="TIGR01297">
    <property type="entry name" value="CDF"/>
    <property type="match status" value="1"/>
</dbReference>
<organism evidence="11 12">
    <name type="scientific">Candidatus Phosphoribacter hodrii</name>
    <dbReference type="NCBI Taxonomy" id="2953743"/>
    <lineage>
        <taxon>Bacteria</taxon>
        <taxon>Bacillati</taxon>
        <taxon>Actinomycetota</taxon>
        <taxon>Actinomycetes</taxon>
        <taxon>Micrococcales</taxon>
        <taxon>Dermatophilaceae</taxon>
        <taxon>Candidatus Phosphoribacter</taxon>
    </lineage>
</organism>
<feature type="compositionally biased region" description="Basic and acidic residues" evidence="7">
    <location>
        <begin position="8"/>
        <end position="46"/>
    </location>
</feature>
<comment type="subcellular location">
    <subcellularLocation>
        <location evidence="1">Membrane</location>
        <topology evidence="1">Multi-pass membrane protein</topology>
    </subcellularLocation>
</comment>
<evidence type="ECO:0000256" key="2">
    <source>
        <dbReference type="ARBA" id="ARBA00008114"/>
    </source>
</evidence>
<dbReference type="InterPro" id="IPR027469">
    <property type="entry name" value="Cation_efflux_TMD_sf"/>
</dbReference>
<dbReference type="FunFam" id="1.20.1510.10:FF:000006">
    <property type="entry name" value="Divalent cation efflux transporter"/>
    <property type="match status" value="1"/>
</dbReference>
<evidence type="ECO:0000256" key="6">
    <source>
        <dbReference type="ARBA" id="ARBA00023136"/>
    </source>
</evidence>
<feature type="transmembrane region" description="Helical" evidence="8">
    <location>
        <begin position="152"/>
        <end position="173"/>
    </location>
</feature>
<dbReference type="InterPro" id="IPR002524">
    <property type="entry name" value="Cation_efflux"/>
</dbReference>
<evidence type="ECO:0000256" key="7">
    <source>
        <dbReference type="SAM" id="MobiDB-lite"/>
    </source>
</evidence>
<dbReference type="Gene3D" id="3.30.70.1350">
    <property type="entry name" value="Cation efflux protein, cytoplasmic domain"/>
    <property type="match status" value="1"/>
</dbReference>
<dbReference type="Pfam" id="PF16916">
    <property type="entry name" value="ZT_dimer"/>
    <property type="match status" value="1"/>
</dbReference>
<feature type="transmembrane region" description="Helical" evidence="8">
    <location>
        <begin position="114"/>
        <end position="131"/>
    </location>
</feature>
<dbReference type="Gene3D" id="1.20.1510.10">
    <property type="entry name" value="Cation efflux protein transmembrane domain"/>
    <property type="match status" value="1"/>
</dbReference>
<feature type="domain" description="Cation efflux protein transmembrane" evidence="9">
    <location>
        <begin position="85"/>
        <end position="276"/>
    </location>
</feature>
<comment type="caution">
    <text evidence="11">The sequence shown here is derived from an EMBL/GenBank/DDBJ whole genome shotgun (WGS) entry which is preliminary data.</text>
</comment>
<accession>A0A934X6X4</accession>
<feature type="region of interest" description="Disordered" evidence="7">
    <location>
        <begin position="1"/>
        <end position="66"/>
    </location>
</feature>
<protein>
    <submittedName>
        <fullName evidence="11">Cation transporter</fullName>
    </submittedName>
</protein>
<keyword evidence="4 8" id="KW-0812">Transmembrane</keyword>
<proteinExistence type="inferred from homology"/>
<dbReference type="SUPFAM" id="SSF161111">
    <property type="entry name" value="Cation efflux protein transmembrane domain-like"/>
    <property type="match status" value="1"/>
</dbReference>
<dbReference type="EMBL" id="JADIXZ010000004">
    <property type="protein sequence ID" value="MBK6301555.1"/>
    <property type="molecule type" value="Genomic_DNA"/>
</dbReference>
<dbReference type="InterPro" id="IPR050291">
    <property type="entry name" value="CDF_Transporter"/>
</dbReference>
<dbReference type="AlphaFoldDB" id="A0A934X6X4"/>
<evidence type="ECO:0000256" key="3">
    <source>
        <dbReference type="ARBA" id="ARBA00022448"/>
    </source>
</evidence>
<keyword evidence="3" id="KW-0813">Transport</keyword>
<dbReference type="PANTHER" id="PTHR43840:SF15">
    <property type="entry name" value="MITOCHONDRIAL METAL TRANSPORTER 1-RELATED"/>
    <property type="match status" value="1"/>
</dbReference>
<feature type="compositionally biased region" description="Basic residues" evidence="7">
    <location>
        <begin position="49"/>
        <end position="63"/>
    </location>
</feature>
<dbReference type="InterPro" id="IPR027470">
    <property type="entry name" value="Cation_efflux_CTD"/>
</dbReference>
<comment type="similarity">
    <text evidence="2">Belongs to the cation diffusion facilitator (CDF) transporter (TC 2.A.4) family.</text>
</comment>
<feature type="transmembrane region" description="Helical" evidence="8">
    <location>
        <begin position="255"/>
        <end position="273"/>
    </location>
</feature>
<dbReference type="Proteomes" id="UP000718281">
    <property type="component" value="Unassembled WGS sequence"/>
</dbReference>
<dbReference type="GO" id="GO:0016020">
    <property type="term" value="C:membrane"/>
    <property type="evidence" value="ECO:0007669"/>
    <property type="project" value="UniProtKB-SubCell"/>
</dbReference>
<keyword evidence="6 8" id="KW-0472">Membrane</keyword>
<dbReference type="PANTHER" id="PTHR43840">
    <property type="entry name" value="MITOCHONDRIAL METAL TRANSPORTER 1-RELATED"/>
    <property type="match status" value="1"/>
</dbReference>
<reference evidence="11 12" key="1">
    <citation type="submission" date="2020-10" db="EMBL/GenBank/DDBJ databases">
        <title>Connecting structure to function with the recovery of over 1000 high-quality activated sludge metagenome-assembled genomes encoding full-length rRNA genes using long-read sequencing.</title>
        <authorList>
            <person name="Singleton C.M."/>
            <person name="Petriglieri F."/>
            <person name="Kristensen J.M."/>
            <person name="Kirkegaard R.H."/>
            <person name="Michaelsen T.Y."/>
            <person name="Andersen M.H."/>
            <person name="Karst S.M."/>
            <person name="Dueholm M.S."/>
            <person name="Nielsen P.H."/>
            <person name="Albertsen M."/>
        </authorList>
    </citation>
    <scope>NUCLEOTIDE SEQUENCE [LARGE SCALE GENOMIC DNA]</scope>
    <source>
        <strain evidence="11">AalE_18-Q3-R2-46_BAT3C.188</strain>
    </source>
</reference>
<evidence type="ECO:0000313" key="11">
    <source>
        <dbReference type="EMBL" id="MBK6301555.1"/>
    </source>
</evidence>
<keyword evidence="5 8" id="KW-1133">Transmembrane helix</keyword>
<name>A0A934X6X4_9MICO</name>
<evidence type="ECO:0000256" key="8">
    <source>
        <dbReference type="SAM" id="Phobius"/>
    </source>
</evidence>
<feature type="transmembrane region" description="Helical" evidence="8">
    <location>
        <begin position="185"/>
        <end position="203"/>
    </location>
</feature>
<dbReference type="SUPFAM" id="SSF160240">
    <property type="entry name" value="Cation efflux protein cytoplasmic domain-like"/>
    <property type="match status" value="1"/>
</dbReference>
<feature type="domain" description="Cation efflux protein cytoplasmic" evidence="10">
    <location>
        <begin position="281"/>
        <end position="357"/>
    </location>
</feature>
<evidence type="ECO:0000259" key="9">
    <source>
        <dbReference type="Pfam" id="PF01545"/>
    </source>
</evidence>
<sequence>MTNATGHGPDHAGHDHDHAGHGDDQKHERDEHGHGHGQGHDDEHGHVGGIRRRFGQGHGHGHGHHDAAVTDDLAMTTAAGIRASIIGLIGLLATALVQLALVGLTGSVALLSDTVHNLGDCLTALPIWLAFRLARRPPSARFTYGLGRVEDLAGLLVVFAIGASGVYAVFVSIERLLHPSPVEQPWIVVAAGLIGVIGNEAVARFRINAGKRIGSLALVADGEHARSDGLSSLAVVGSGLASLAGWAWADPIVGLVIAALIGALFVRTGRAILARLLDAVDPELVDRVRSAAAEPGGVITVDDVRVRWLGHRARAEIDVTVDSSLSVVEARAVADAVTNEIRQDSPEVKDVAVQILPALTH</sequence>
<dbReference type="InterPro" id="IPR036837">
    <property type="entry name" value="Cation_efflux_CTD_sf"/>
</dbReference>
<gene>
    <name evidence="11" type="ORF">IPF40_11085</name>
</gene>
<evidence type="ECO:0000256" key="5">
    <source>
        <dbReference type="ARBA" id="ARBA00022989"/>
    </source>
</evidence>